<gene>
    <name evidence="2" type="ORF">ABZ507_24810</name>
</gene>
<evidence type="ECO:0000259" key="1">
    <source>
        <dbReference type="Pfam" id="PF02470"/>
    </source>
</evidence>
<organism evidence="2 3">
    <name type="scientific">Nocardia niwae</name>
    <dbReference type="NCBI Taxonomy" id="626084"/>
    <lineage>
        <taxon>Bacteria</taxon>
        <taxon>Bacillati</taxon>
        <taxon>Actinomycetota</taxon>
        <taxon>Actinomycetes</taxon>
        <taxon>Mycobacteriales</taxon>
        <taxon>Nocardiaceae</taxon>
        <taxon>Nocardia</taxon>
    </lineage>
</organism>
<dbReference type="PANTHER" id="PTHR33371">
    <property type="entry name" value="INTERMEMBRANE PHOSPHOLIPID TRANSPORT SYSTEM BINDING PROTEIN MLAD-RELATED"/>
    <property type="match status" value="1"/>
</dbReference>
<dbReference type="PANTHER" id="PTHR33371:SF15">
    <property type="entry name" value="LIPOPROTEIN LPRN"/>
    <property type="match status" value="1"/>
</dbReference>
<dbReference type="EMBL" id="JBEYBR010000074">
    <property type="protein sequence ID" value="MEU2125036.1"/>
    <property type="molecule type" value="Genomic_DNA"/>
</dbReference>
<accession>A0ABV2XGY6</accession>
<evidence type="ECO:0000313" key="3">
    <source>
        <dbReference type="Proteomes" id="UP001550535"/>
    </source>
</evidence>
<evidence type="ECO:0000313" key="2">
    <source>
        <dbReference type="EMBL" id="MEU2125036.1"/>
    </source>
</evidence>
<protein>
    <submittedName>
        <fullName evidence="2">MlaD family protein</fullName>
    </submittedName>
</protein>
<sequence length="366" mass="38163">MKRIVLIARQIGAPALAASIVLLATTGCGFRPGDVPVPGTGVSGPTYQLRIEFADVLNLPQGAKVIAGGVRVGQLIKVTLVDPVAATPDRPAHRGYVVADLALRSSVRLRVGTTAELRQETPLGDVHISLTEPDIETGGELEPGATIRLANTTQSPPIEDILAGLSTFIGSGAVADIQSIVRDMNGVLPADPRDTARVAGLLGSDLLDLGDHLESVDAVLDGLRATVEEGLGHNLSTVGELLNPYGVRQTSESINAQIGVIFVLTALGPLAPSAQWLGPLLQSLDGTMRAVVPMLFGGRPLDTESPSNLKRLVDLLHNKIIPFAEHGPKVNLVDVSIAPASAATALSPDEQSGRIVDTLRMIGAVR</sequence>
<dbReference type="PROSITE" id="PS51257">
    <property type="entry name" value="PROKAR_LIPOPROTEIN"/>
    <property type="match status" value="1"/>
</dbReference>
<dbReference type="InterPro" id="IPR052336">
    <property type="entry name" value="MlaD_Phospholipid_Transporter"/>
</dbReference>
<comment type="caution">
    <text evidence="2">The sequence shown here is derived from an EMBL/GenBank/DDBJ whole genome shotgun (WGS) entry which is preliminary data.</text>
</comment>
<feature type="domain" description="Mce/MlaD" evidence="1">
    <location>
        <begin position="45"/>
        <end position="132"/>
    </location>
</feature>
<dbReference type="Pfam" id="PF02470">
    <property type="entry name" value="MlaD"/>
    <property type="match status" value="1"/>
</dbReference>
<dbReference type="RefSeq" id="WP_357808428.1">
    <property type="nucleotide sequence ID" value="NZ_JBEYBM010000022.1"/>
</dbReference>
<proteinExistence type="predicted"/>
<keyword evidence="3" id="KW-1185">Reference proteome</keyword>
<dbReference type="Proteomes" id="UP001550535">
    <property type="component" value="Unassembled WGS sequence"/>
</dbReference>
<name>A0ABV2XGY6_9NOCA</name>
<dbReference type="InterPro" id="IPR003399">
    <property type="entry name" value="Mce/MlaD"/>
</dbReference>
<reference evidence="2 3" key="1">
    <citation type="submission" date="2024-06" db="EMBL/GenBank/DDBJ databases">
        <title>The Natural Products Discovery Center: Release of the First 8490 Sequenced Strains for Exploring Actinobacteria Biosynthetic Diversity.</title>
        <authorList>
            <person name="Kalkreuter E."/>
            <person name="Kautsar S.A."/>
            <person name="Yang D."/>
            <person name="Bader C.D."/>
            <person name="Teijaro C.N."/>
            <person name="Fluegel L."/>
            <person name="Davis C.M."/>
            <person name="Simpson J.R."/>
            <person name="Lauterbach L."/>
            <person name="Steele A.D."/>
            <person name="Gui C."/>
            <person name="Meng S."/>
            <person name="Li G."/>
            <person name="Viehrig K."/>
            <person name="Ye F."/>
            <person name="Su P."/>
            <person name="Kiefer A.F."/>
            <person name="Nichols A."/>
            <person name="Cepeda A.J."/>
            <person name="Yan W."/>
            <person name="Fan B."/>
            <person name="Jiang Y."/>
            <person name="Adhikari A."/>
            <person name="Zheng C.-J."/>
            <person name="Schuster L."/>
            <person name="Cowan T.M."/>
            <person name="Smanski M.J."/>
            <person name="Chevrette M.G."/>
            <person name="De Carvalho L.P.S."/>
            <person name="Shen B."/>
        </authorList>
    </citation>
    <scope>NUCLEOTIDE SEQUENCE [LARGE SCALE GENOMIC DNA]</scope>
    <source>
        <strain evidence="2 3">NPDC019434</strain>
    </source>
</reference>